<accession>A0A9W9Z268</accession>
<keyword evidence="1" id="KW-0732">Signal</keyword>
<dbReference type="InterPro" id="IPR036179">
    <property type="entry name" value="Ig-like_dom_sf"/>
</dbReference>
<evidence type="ECO:0000259" key="4">
    <source>
        <dbReference type="PROSITE" id="PS50835"/>
    </source>
</evidence>
<evidence type="ECO:0000256" key="3">
    <source>
        <dbReference type="SAM" id="Phobius"/>
    </source>
</evidence>
<comment type="caution">
    <text evidence="5">The sequence shown here is derived from an EMBL/GenBank/DDBJ whole genome shotgun (WGS) entry which is preliminary data.</text>
</comment>
<organism evidence="5 6">
    <name type="scientific">Desmophyllum pertusum</name>
    <dbReference type="NCBI Taxonomy" id="174260"/>
    <lineage>
        <taxon>Eukaryota</taxon>
        <taxon>Metazoa</taxon>
        <taxon>Cnidaria</taxon>
        <taxon>Anthozoa</taxon>
        <taxon>Hexacorallia</taxon>
        <taxon>Scleractinia</taxon>
        <taxon>Caryophylliina</taxon>
        <taxon>Caryophylliidae</taxon>
        <taxon>Desmophyllum</taxon>
    </lineage>
</organism>
<sequence length="345" mass="38389">MSQFVLPNNIYEAILSTSKVWVAKMNQEAARLVLLGFGLLLLYETPANSSCVTMENQHLNPSAPSLTIKTSEFPGEDVLPTGYNQTIVCISNFSTNNFGNHYYAQPYWMQFFFNHKVYIHDCGGGDGDSEDSKVCSFLIQNATERDSGNYTCVSYNQIACTEGIITLEFKKPSPPDFTITPPRHINVSAGSTVNLSCEATDAPTFYLHPENVEASRGEKIVFTCAVEGLPVPHITWLKNGIATVDGKAGYFQGKESATSVLKIYSVKDMHEGRYSYGSSTSSGVSKVVWISIATGAVFLFVMVISIFVVRNKCFKKANFEVNKEVRWLQFTFNSCRTSMHQFTYQ</sequence>
<keyword evidence="2" id="KW-1015">Disulfide bond</keyword>
<dbReference type="Gene3D" id="2.60.40.10">
    <property type="entry name" value="Immunoglobulins"/>
    <property type="match status" value="2"/>
</dbReference>
<keyword evidence="3" id="KW-1133">Transmembrane helix</keyword>
<dbReference type="InterPro" id="IPR050958">
    <property type="entry name" value="Cell_Adh-Cytoskel_Orgn"/>
</dbReference>
<dbReference type="GO" id="GO:0005886">
    <property type="term" value="C:plasma membrane"/>
    <property type="evidence" value="ECO:0007669"/>
    <property type="project" value="TreeGrafter"/>
</dbReference>
<protein>
    <recommendedName>
        <fullName evidence="4">Ig-like domain-containing protein</fullName>
    </recommendedName>
</protein>
<dbReference type="Pfam" id="PF13927">
    <property type="entry name" value="Ig_3"/>
    <property type="match status" value="1"/>
</dbReference>
<dbReference type="OrthoDB" id="5987464at2759"/>
<keyword evidence="6" id="KW-1185">Reference proteome</keyword>
<dbReference type="SMART" id="SM00408">
    <property type="entry name" value="IGc2"/>
    <property type="match status" value="1"/>
</dbReference>
<proteinExistence type="predicted"/>
<keyword evidence="3" id="KW-0812">Transmembrane</keyword>
<feature type="domain" description="Ig-like" evidence="4">
    <location>
        <begin position="203"/>
        <end position="275"/>
    </location>
</feature>
<dbReference type="Proteomes" id="UP001163046">
    <property type="component" value="Unassembled WGS sequence"/>
</dbReference>
<dbReference type="InterPro" id="IPR003599">
    <property type="entry name" value="Ig_sub"/>
</dbReference>
<keyword evidence="3" id="KW-0472">Membrane</keyword>
<dbReference type="PANTHER" id="PTHR45080:SF8">
    <property type="entry name" value="IG-LIKE DOMAIN-CONTAINING PROTEIN"/>
    <property type="match status" value="1"/>
</dbReference>
<evidence type="ECO:0000313" key="5">
    <source>
        <dbReference type="EMBL" id="KAJ7373611.1"/>
    </source>
</evidence>
<dbReference type="InterPro" id="IPR013783">
    <property type="entry name" value="Ig-like_fold"/>
</dbReference>
<dbReference type="SUPFAM" id="SSF48726">
    <property type="entry name" value="Immunoglobulin"/>
    <property type="match status" value="2"/>
</dbReference>
<dbReference type="EMBL" id="MU826830">
    <property type="protein sequence ID" value="KAJ7373611.1"/>
    <property type="molecule type" value="Genomic_DNA"/>
</dbReference>
<dbReference type="PROSITE" id="PS50835">
    <property type="entry name" value="IG_LIKE"/>
    <property type="match status" value="2"/>
</dbReference>
<gene>
    <name evidence="5" type="ORF">OS493_011216</name>
</gene>
<evidence type="ECO:0000256" key="2">
    <source>
        <dbReference type="ARBA" id="ARBA00023157"/>
    </source>
</evidence>
<reference evidence="5" key="1">
    <citation type="submission" date="2023-01" db="EMBL/GenBank/DDBJ databases">
        <title>Genome assembly of the deep-sea coral Lophelia pertusa.</title>
        <authorList>
            <person name="Herrera S."/>
            <person name="Cordes E."/>
        </authorList>
    </citation>
    <scope>NUCLEOTIDE SEQUENCE</scope>
    <source>
        <strain evidence="5">USNM1676648</strain>
        <tissue evidence="5">Polyp</tissue>
    </source>
</reference>
<evidence type="ECO:0000313" key="6">
    <source>
        <dbReference type="Proteomes" id="UP001163046"/>
    </source>
</evidence>
<dbReference type="InterPro" id="IPR003598">
    <property type="entry name" value="Ig_sub2"/>
</dbReference>
<dbReference type="GO" id="GO:0007156">
    <property type="term" value="P:homophilic cell adhesion via plasma membrane adhesion molecules"/>
    <property type="evidence" value="ECO:0007669"/>
    <property type="project" value="TreeGrafter"/>
</dbReference>
<feature type="transmembrane region" description="Helical" evidence="3">
    <location>
        <begin position="287"/>
        <end position="309"/>
    </location>
</feature>
<dbReference type="InterPro" id="IPR007110">
    <property type="entry name" value="Ig-like_dom"/>
</dbReference>
<evidence type="ECO:0000256" key="1">
    <source>
        <dbReference type="ARBA" id="ARBA00022729"/>
    </source>
</evidence>
<dbReference type="PANTHER" id="PTHR45080">
    <property type="entry name" value="CONTACTIN 5"/>
    <property type="match status" value="1"/>
</dbReference>
<feature type="domain" description="Ig-like" evidence="4">
    <location>
        <begin position="64"/>
        <end position="166"/>
    </location>
</feature>
<name>A0A9W9Z268_9CNID</name>
<dbReference type="SMART" id="SM00409">
    <property type="entry name" value="IG"/>
    <property type="match status" value="2"/>
</dbReference>
<dbReference type="AlphaFoldDB" id="A0A9W9Z268"/>